<evidence type="ECO:0000256" key="1">
    <source>
        <dbReference type="SAM" id="MobiDB-lite"/>
    </source>
</evidence>
<feature type="chain" id="PRO_5016564540" evidence="2">
    <location>
        <begin position="28"/>
        <end position="123"/>
    </location>
</feature>
<sequence length="123" mass="12719">MKPGKTLALALAIAVASIAFTASPTFAAGSKDGHAMHGMDSKAAAESKQASQPVPAEIKKIDASTGKVTLKHGPIANLGMSAMTMAFPVKDRASLKNFKEGDSVSVTFDTVDGKATVIDMQRK</sequence>
<dbReference type="InterPro" id="IPR042230">
    <property type="entry name" value="CusF_sf"/>
</dbReference>
<dbReference type="Proteomes" id="UP000256805">
    <property type="component" value="Unassembled WGS sequence"/>
</dbReference>
<evidence type="ECO:0000313" key="4">
    <source>
        <dbReference type="Proteomes" id="UP000256805"/>
    </source>
</evidence>
<evidence type="ECO:0000313" key="3">
    <source>
        <dbReference type="EMBL" id="SPS01818.1"/>
    </source>
</evidence>
<keyword evidence="2" id="KW-0732">Signal</keyword>
<reference evidence="3 4" key="1">
    <citation type="submission" date="2018-01" db="EMBL/GenBank/DDBJ databases">
        <authorList>
            <person name="Gaut B.S."/>
            <person name="Morton B.R."/>
            <person name="Clegg M.T."/>
            <person name="Duvall M.R."/>
        </authorList>
    </citation>
    <scope>NUCLEOTIDE SEQUENCE [LARGE SCALE GENOMIC DNA]</scope>
    <source>
        <strain evidence="3">Cupriavidus taiwanensis cmp 52</strain>
    </source>
</reference>
<dbReference type="Gene3D" id="2.40.50.320">
    <property type="entry name" value="Copper binding periplasmic protein CusF"/>
    <property type="match status" value="1"/>
</dbReference>
<gene>
    <name evidence="3" type="ORF">CBM2634_B60234</name>
</gene>
<feature type="signal peptide" evidence="2">
    <location>
        <begin position="1"/>
        <end position="27"/>
    </location>
</feature>
<dbReference type="EMBL" id="OVTA01000047">
    <property type="protein sequence ID" value="SPS01818.1"/>
    <property type="molecule type" value="Genomic_DNA"/>
</dbReference>
<proteinExistence type="predicted"/>
<feature type="region of interest" description="Disordered" evidence="1">
    <location>
        <begin position="31"/>
        <end position="61"/>
    </location>
</feature>
<dbReference type="RefSeq" id="WP_116384455.1">
    <property type="nucleotide sequence ID" value="NZ_LS483234.1"/>
</dbReference>
<dbReference type="Pfam" id="PF11604">
    <property type="entry name" value="CusF_Ec"/>
    <property type="match status" value="1"/>
</dbReference>
<evidence type="ECO:0000256" key="2">
    <source>
        <dbReference type="SAM" id="SignalP"/>
    </source>
</evidence>
<feature type="compositionally biased region" description="Basic and acidic residues" evidence="1">
    <location>
        <begin position="31"/>
        <end position="45"/>
    </location>
</feature>
<protein>
    <submittedName>
        <fullName evidence="3">Signal peptide protein</fullName>
    </submittedName>
</protein>
<accession>A0A375J9N6</accession>
<dbReference type="InterPro" id="IPR021647">
    <property type="entry name" value="CusF_Ec"/>
</dbReference>
<dbReference type="AlphaFoldDB" id="A0A375J9N6"/>
<organism evidence="3 4">
    <name type="scientific">Cupriavidus taiwanensis</name>
    <dbReference type="NCBI Taxonomy" id="164546"/>
    <lineage>
        <taxon>Bacteria</taxon>
        <taxon>Pseudomonadati</taxon>
        <taxon>Pseudomonadota</taxon>
        <taxon>Betaproteobacteria</taxon>
        <taxon>Burkholderiales</taxon>
        <taxon>Burkholderiaceae</taxon>
        <taxon>Cupriavidus</taxon>
    </lineage>
</organism>
<name>A0A375J9N6_9BURK</name>